<dbReference type="PANTHER" id="PTHR35564">
    <property type="match status" value="1"/>
</dbReference>
<gene>
    <name evidence="2" type="primary">tssG</name>
    <name evidence="2" type="ORF">E1B25_12350</name>
</gene>
<dbReference type="OrthoDB" id="1523296at2"/>
<dbReference type="PANTHER" id="PTHR35564:SF4">
    <property type="entry name" value="CYTOPLASMIC PROTEIN"/>
    <property type="match status" value="1"/>
</dbReference>
<reference evidence="2 3" key="1">
    <citation type="submission" date="2019-03" db="EMBL/GenBank/DDBJ databases">
        <authorList>
            <person name="Zhang S."/>
        </authorList>
    </citation>
    <scope>NUCLEOTIDE SEQUENCE [LARGE SCALE GENOMIC DNA]</scope>
    <source>
        <strain evidence="2 3">S4J41</strain>
    </source>
</reference>
<comment type="caution">
    <text evidence="2">The sequence shown here is derived from an EMBL/GenBank/DDBJ whole genome shotgun (WGS) entry which is preliminary data.</text>
</comment>
<accession>A0A4R5ERP0</accession>
<feature type="compositionally biased region" description="Basic and acidic residues" evidence="1">
    <location>
        <begin position="43"/>
        <end position="54"/>
    </location>
</feature>
<evidence type="ECO:0000313" key="2">
    <source>
        <dbReference type="EMBL" id="TDE37505.1"/>
    </source>
</evidence>
<dbReference type="RefSeq" id="WP_132829668.1">
    <property type="nucleotide sequence ID" value="NZ_SMFP01000007.1"/>
</dbReference>
<dbReference type="EMBL" id="SMFP01000007">
    <property type="protein sequence ID" value="TDE37505.1"/>
    <property type="molecule type" value="Genomic_DNA"/>
</dbReference>
<feature type="compositionally biased region" description="Polar residues" evidence="1">
    <location>
        <begin position="61"/>
        <end position="71"/>
    </location>
</feature>
<dbReference type="Proteomes" id="UP000294662">
    <property type="component" value="Unassembled WGS sequence"/>
</dbReference>
<dbReference type="InterPro" id="IPR010732">
    <property type="entry name" value="T6SS_TssG-like"/>
</dbReference>
<dbReference type="AlphaFoldDB" id="A0A4R5ERP0"/>
<dbReference type="NCBIfam" id="TIGR03347">
    <property type="entry name" value="VI_chp_1"/>
    <property type="match status" value="1"/>
</dbReference>
<keyword evidence="3" id="KW-1185">Reference proteome</keyword>
<dbReference type="Pfam" id="PF06996">
    <property type="entry name" value="T6SS_TssG"/>
    <property type="match status" value="1"/>
</dbReference>
<sequence>MATRKGPGPDHLSHFDRLARDPEKHHVFQALRVIEAQFPEAPRLGESRRPRQDQVRLGQQPELSFPTSSIADFTPPQGDRPGRLTNRFFGLFGSQGPLPLHITEYVRDRLRNHRDPTFVAFADMLTHRMMSLLYRAWAAGQPAVSFDRGDDQMARQVAALSGYHGDHLQDRDAMPDLAKRYFSGLLAQGPKNAAGLEAMLGDFFGVPVTVQQFVGSWLELEPDDRWQLGAAAGLGQATSIGNRVWSRAAKFRLRIGPLSMADFDRLLPGGAALDRLRALVRTYAGDALDWDINLILAGDEVPRASLGGSTRLGHTSWIGSRRDEDTDRSDAEDLFLYPGAGADHHRPM</sequence>
<evidence type="ECO:0000313" key="3">
    <source>
        <dbReference type="Proteomes" id="UP000294662"/>
    </source>
</evidence>
<feature type="region of interest" description="Disordered" evidence="1">
    <location>
        <begin position="39"/>
        <end position="79"/>
    </location>
</feature>
<protein>
    <submittedName>
        <fullName evidence="2">Type VI secretion system baseplate subunit TssG</fullName>
    </submittedName>
</protein>
<organism evidence="2 3">
    <name type="scientific">Antarcticimicrobium sediminis</name>
    <dbReference type="NCBI Taxonomy" id="2546227"/>
    <lineage>
        <taxon>Bacteria</taxon>
        <taxon>Pseudomonadati</taxon>
        <taxon>Pseudomonadota</taxon>
        <taxon>Alphaproteobacteria</taxon>
        <taxon>Rhodobacterales</taxon>
        <taxon>Paracoccaceae</taxon>
        <taxon>Antarcticimicrobium</taxon>
    </lineage>
</organism>
<name>A0A4R5ERP0_9RHOB</name>
<proteinExistence type="predicted"/>
<evidence type="ECO:0000256" key="1">
    <source>
        <dbReference type="SAM" id="MobiDB-lite"/>
    </source>
</evidence>